<sequence>MTSLTARLYSLIAILLGVGLLATGIVLDRDSRQTTVHLLEAEGRRELALLRVSAPVAEIRRGDIAAVDAWCDRAGE</sequence>
<dbReference type="Proteomes" id="UP000316852">
    <property type="component" value="Unassembled WGS sequence"/>
</dbReference>
<gene>
    <name evidence="2" type="ORF">E6K76_09400</name>
</gene>
<feature type="transmembrane region" description="Helical" evidence="1">
    <location>
        <begin position="6"/>
        <end position="27"/>
    </location>
</feature>
<comment type="caution">
    <text evidence="2">The sequence shown here is derived from an EMBL/GenBank/DDBJ whole genome shotgun (WGS) entry which is preliminary data.</text>
</comment>
<name>A0A538T2L8_UNCEI</name>
<protein>
    <recommendedName>
        <fullName evidence="4">SAF domain-containing protein</fullName>
    </recommendedName>
</protein>
<accession>A0A538T2L8</accession>
<keyword evidence="1" id="KW-0812">Transmembrane</keyword>
<dbReference type="EMBL" id="VBOW01000047">
    <property type="protein sequence ID" value="TMQ57870.1"/>
    <property type="molecule type" value="Genomic_DNA"/>
</dbReference>
<keyword evidence="1" id="KW-0472">Membrane</keyword>
<evidence type="ECO:0000256" key="1">
    <source>
        <dbReference type="SAM" id="Phobius"/>
    </source>
</evidence>
<reference evidence="2 3" key="1">
    <citation type="journal article" date="2019" name="Nat. Microbiol.">
        <title>Mediterranean grassland soil C-N compound turnover is dependent on rainfall and depth, and is mediated by genomically divergent microorganisms.</title>
        <authorList>
            <person name="Diamond S."/>
            <person name="Andeer P.F."/>
            <person name="Li Z."/>
            <person name="Crits-Christoph A."/>
            <person name="Burstein D."/>
            <person name="Anantharaman K."/>
            <person name="Lane K.R."/>
            <person name="Thomas B.C."/>
            <person name="Pan C."/>
            <person name="Northen T.R."/>
            <person name="Banfield J.F."/>
        </authorList>
    </citation>
    <scope>NUCLEOTIDE SEQUENCE [LARGE SCALE GENOMIC DNA]</scope>
    <source>
        <strain evidence="2">WS_6</strain>
    </source>
</reference>
<proteinExistence type="predicted"/>
<dbReference type="AlphaFoldDB" id="A0A538T2L8"/>
<organism evidence="2 3">
    <name type="scientific">Eiseniibacteriota bacterium</name>
    <dbReference type="NCBI Taxonomy" id="2212470"/>
    <lineage>
        <taxon>Bacteria</taxon>
        <taxon>Candidatus Eiseniibacteriota</taxon>
    </lineage>
</organism>
<evidence type="ECO:0000313" key="3">
    <source>
        <dbReference type="Proteomes" id="UP000316852"/>
    </source>
</evidence>
<evidence type="ECO:0008006" key="4">
    <source>
        <dbReference type="Google" id="ProtNLM"/>
    </source>
</evidence>
<feature type="non-terminal residue" evidence="2">
    <location>
        <position position="76"/>
    </location>
</feature>
<evidence type="ECO:0000313" key="2">
    <source>
        <dbReference type="EMBL" id="TMQ57870.1"/>
    </source>
</evidence>
<keyword evidence="1" id="KW-1133">Transmembrane helix</keyword>